<dbReference type="OrthoDB" id="9792687at2"/>
<evidence type="ECO:0000313" key="4">
    <source>
        <dbReference type="Proteomes" id="UP000016569"/>
    </source>
</evidence>
<name>A0A8E0KL02_9CAUL</name>
<comment type="caution">
    <text evidence="3">The sequence shown here is derived from an EMBL/GenBank/DDBJ whole genome shotgun (WGS) entry which is preliminary data.</text>
</comment>
<dbReference type="InterPro" id="IPR017113">
    <property type="entry name" value="Antirestriction_ArdC"/>
</dbReference>
<dbReference type="Pfam" id="PF18818">
    <property type="entry name" value="MPTase-PolyVal"/>
    <property type="match status" value="1"/>
</dbReference>
<dbReference type="AlphaFoldDB" id="A0A8E0KL02"/>
<evidence type="ECO:0000313" key="3">
    <source>
        <dbReference type="EMBL" id="GAD58509.1"/>
    </source>
</evidence>
<feature type="domain" description="Polyvalent protein metallopeptidase" evidence="2">
    <location>
        <begin position="155"/>
        <end position="281"/>
    </location>
</feature>
<protein>
    <submittedName>
        <fullName evidence="3">Antirestriction protein</fullName>
    </submittedName>
</protein>
<dbReference type="EMBL" id="BATC01000008">
    <property type="protein sequence ID" value="GAD58509.1"/>
    <property type="molecule type" value="Genomic_DNA"/>
</dbReference>
<dbReference type="GO" id="GO:0003697">
    <property type="term" value="F:single-stranded DNA binding"/>
    <property type="evidence" value="ECO:0007669"/>
    <property type="project" value="InterPro"/>
</dbReference>
<dbReference type="Proteomes" id="UP000016569">
    <property type="component" value="Unassembled WGS sequence"/>
</dbReference>
<dbReference type="InterPro" id="IPR013610">
    <property type="entry name" value="ArdC_N"/>
</dbReference>
<dbReference type="RefSeq" id="WP_021696605.1">
    <property type="nucleotide sequence ID" value="NZ_BATC01000008.1"/>
</dbReference>
<sequence>MTRPNEPARPDLYARVTDRIIAQLEAGVRPWTQPWTASETVSRPLRHDGTPYNGVNVLLLWSKAMTRGYVSATWMTFRQALALGAHVRKGETGSTVVYANTIVREEISDVGEPETARIPFLKAYTVFNTEQIEGLPEAFAPVKPPVQNPDDRIARAEAFFSATGAVVRHGGGCAFYAPGPDIIQMPAFETFIDAGSYYATLGHEMTHWTRHASRLDRDFGRRRHGDEGYAREELVAELGAAFLCADLELHLEPRDDHAAYVESWLRVLRDDKRFVFSAAAHAQRAVTFLHELQSG</sequence>
<reference evidence="4" key="1">
    <citation type="journal article" date="2013" name="Genome Announc.">
        <title>Draft Genome Sequence of the Dimorphic Prosthecate Bacterium Brevundimonas abyssalis TAR-001T.</title>
        <authorList>
            <person name="Tsubouchi T."/>
            <person name="Nishi S."/>
            <person name="Usui K."/>
            <person name="Shimane Y."/>
            <person name="Takaki Y."/>
            <person name="Maruyama T."/>
            <person name="Hatada Y."/>
        </authorList>
    </citation>
    <scope>NUCLEOTIDE SEQUENCE [LARGE SCALE GENOMIC DNA]</scope>
    <source>
        <strain evidence="4">TAR-001</strain>
    </source>
</reference>
<gene>
    <name evidence="3" type="ORF">MBEBAB_0759</name>
</gene>
<dbReference type="Pfam" id="PF08401">
    <property type="entry name" value="ArdcN"/>
    <property type="match status" value="1"/>
</dbReference>
<evidence type="ECO:0000259" key="1">
    <source>
        <dbReference type="Pfam" id="PF08401"/>
    </source>
</evidence>
<dbReference type="InterPro" id="IPR041459">
    <property type="entry name" value="MPTase-PolyVal"/>
</dbReference>
<feature type="domain" description="N-terminal" evidence="1">
    <location>
        <begin position="11"/>
        <end position="127"/>
    </location>
</feature>
<accession>A0A8E0KL02</accession>
<dbReference type="PIRSF" id="PIRSF037112">
    <property type="entry name" value="Antirestriction_ArdC"/>
    <property type="match status" value="1"/>
</dbReference>
<proteinExistence type="predicted"/>
<keyword evidence="4" id="KW-1185">Reference proteome</keyword>
<evidence type="ECO:0000259" key="2">
    <source>
        <dbReference type="Pfam" id="PF18818"/>
    </source>
</evidence>
<organism evidence="3 4">
    <name type="scientific">Brevundimonas abyssalis TAR-001</name>
    <dbReference type="NCBI Taxonomy" id="1391729"/>
    <lineage>
        <taxon>Bacteria</taxon>
        <taxon>Pseudomonadati</taxon>
        <taxon>Pseudomonadota</taxon>
        <taxon>Alphaproteobacteria</taxon>
        <taxon>Caulobacterales</taxon>
        <taxon>Caulobacteraceae</taxon>
        <taxon>Brevundimonas</taxon>
    </lineage>
</organism>